<feature type="transmembrane region" description="Helical" evidence="6">
    <location>
        <begin position="27"/>
        <end position="47"/>
    </location>
</feature>
<keyword evidence="4 6" id="KW-1133">Transmembrane helix</keyword>
<dbReference type="GO" id="GO:0005886">
    <property type="term" value="C:plasma membrane"/>
    <property type="evidence" value="ECO:0007669"/>
    <property type="project" value="TreeGrafter"/>
</dbReference>
<accession>A0A098EJZ3</accession>
<evidence type="ECO:0000259" key="7">
    <source>
        <dbReference type="Pfam" id="PF03600"/>
    </source>
</evidence>
<feature type="transmembrane region" description="Helical" evidence="6">
    <location>
        <begin position="6"/>
        <end position="22"/>
    </location>
</feature>
<reference evidence="8 9" key="1">
    <citation type="submission" date="2014-09" db="EMBL/GenBank/DDBJ databases">
        <authorList>
            <person name="Urmite Genomes Urmite Genomes"/>
        </authorList>
    </citation>
    <scope>NUCLEOTIDE SEQUENCE [LARGE SCALE GENOMIC DNA]</scope>
    <source>
        <strain evidence="8 9">ES2</strain>
    </source>
</reference>
<dbReference type="PANTHER" id="PTHR30354:SF7">
    <property type="entry name" value="BLL7963 PROTEIN"/>
    <property type="match status" value="1"/>
</dbReference>
<evidence type="ECO:0000256" key="3">
    <source>
        <dbReference type="ARBA" id="ARBA00022692"/>
    </source>
</evidence>
<dbReference type="InterPro" id="IPR003474">
    <property type="entry name" value="Glcn_transporter"/>
</dbReference>
<dbReference type="PANTHER" id="PTHR30354">
    <property type="entry name" value="GNT FAMILY GLUCONATE TRANSPORTER"/>
    <property type="match status" value="1"/>
</dbReference>
<feature type="domain" description="Citrate transporter-like" evidence="7">
    <location>
        <begin position="20"/>
        <end position="321"/>
    </location>
</feature>
<keyword evidence="9" id="KW-1185">Reference proteome</keyword>
<proteinExistence type="predicted"/>
<protein>
    <submittedName>
        <fullName evidence="8">Fructuronate transporter</fullName>
    </submittedName>
</protein>
<feature type="transmembrane region" description="Helical" evidence="6">
    <location>
        <begin position="59"/>
        <end position="83"/>
    </location>
</feature>
<keyword evidence="3 6" id="KW-0812">Transmembrane</keyword>
<feature type="transmembrane region" description="Helical" evidence="6">
    <location>
        <begin position="263"/>
        <end position="280"/>
    </location>
</feature>
<evidence type="ECO:0000256" key="5">
    <source>
        <dbReference type="ARBA" id="ARBA00023136"/>
    </source>
</evidence>
<evidence type="ECO:0000256" key="2">
    <source>
        <dbReference type="ARBA" id="ARBA00022448"/>
    </source>
</evidence>
<dbReference type="Proteomes" id="UP000043699">
    <property type="component" value="Unassembled WGS sequence"/>
</dbReference>
<dbReference type="InterPro" id="IPR004680">
    <property type="entry name" value="Cit_transptr-like_dom"/>
</dbReference>
<evidence type="ECO:0000313" key="9">
    <source>
        <dbReference type="Proteomes" id="UP000043699"/>
    </source>
</evidence>
<evidence type="ECO:0000256" key="6">
    <source>
        <dbReference type="SAM" id="Phobius"/>
    </source>
</evidence>
<gene>
    <name evidence="8" type="ORF">BN1080_01081</name>
</gene>
<evidence type="ECO:0000313" key="8">
    <source>
        <dbReference type="EMBL" id="CEG22160.1"/>
    </source>
</evidence>
<dbReference type="STRING" id="1499687.BN1080_01081"/>
<dbReference type="EMBL" id="CCXS01000001">
    <property type="protein sequence ID" value="CEG22160.1"/>
    <property type="molecule type" value="Genomic_DNA"/>
</dbReference>
<dbReference type="AlphaFoldDB" id="A0A098EJZ3"/>
<organism evidence="8 9">
    <name type="scientific">Planococcus massiliensis</name>
    <dbReference type="NCBI Taxonomy" id="1499687"/>
    <lineage>
        <taxon>Bacteria</taxon>
        <taxon>Bacillati</taxon>
        <taxon>Bacillota</taxon>
        <taxon>Bacilli</taxon>
        <taxon>Bacillales</taxon>
        <taxon>Caryophanaceae</taxon>
        <taxon>Planococcus</taxon>
    </lineage>
</organism>
<comment type="subcellular location">
    <subcellularLocation>
        <location evidence="1">Membrane</location>
        <topology evidence="1">Multi-pass membrane protein</topology>
    </subcellularLocation>
</comment>
<evidence type="ECO:0000256" key="1">
    <source>
        <dbReference type="ARBA" id="ARBA00004141"/>
    </source>
</evidence>
<dbReference type="Pfam" id="PF03600">
    <property type="entry name" value="CitMHS"/>
    <property type="match status" value="1"/>
</dbReference>
<feature type="transmembrane region" description="Helical" evidence="6">
    <location>
        <begin position="187"/>
        <end position="208"/>
    </location>
</feature>
<feature type="transmembrane region" description="Helical" evidence="6">
    <location>
        <begin position="292"/>
        <end position="316"/>
    </location>
</feature>
<name>A0A098EJZ3_9BACL</name>
<keyword evidence="2" id="KW-0813">Transport</keyword>
<feature type="transmembrane region" description="Helical" evidence="6">
    <location>
        <begin position="241"/>
        <end position="257"/>
    </location>
</feature>
<feature type="transmembrane region" description="Helical" evidence="6">
    <location>
        <begin position="109"/>
        <end position="135"/>
    </location>
</feature>
<keyword evidence="5 6" id="KW-0472">Membrane</keyword>
<sequence length="441" mass="46259">MLGIIGMIGMFGGLALLIYLTMRGMNLLITAPLTALLVAIFNGLPIFPQLAEEGAANFLTNYMTGFTGFIASWYLMFLAGAIFGKVMEDSGAADSVSQWIVGKIGMKRAALAVVIACAVLTYGGVSLFVVAFSVYPMALSLFRQADLPRRFIPAALGFGSTTFTMTSAGSPEIQNWIPIEFLKTTPYAGWEVSIFVAIFMMIFGYWWLKKMINKALANGERFVARATDETQETRKDLPNPLLSMIPLAVVLIISFIFHNSLGTSALIIALSGGILATYLINRKYFHNFGKAVGDGAMGAVVAIANTAAVVGFGGVVKATPSFEAAVDVMTGIPGSPLIGGALAVAIIAGLTGSSSGGQAIALPLLAPHYLDLGVNPEALHRTVAISSGSLDSLPQGGYVVTTIRSIAGETHKDAYPAFGALTVVVPILGTVLAVILFSLGL</sequence>
<feature type="transmembrane region" description="Helical" evidence="6">
    <location>
        <begin position="414"/>
        <end position="439"/>
    </location>
</feature>
<evidence type="ECO:0000256" key="4">
    <source>
        <dbReference type="ARBA" id="ARBA00022989"/>
    </source>
</evidence>
<dbReference type="GO" id="GO:0015128">
    <property type="term" value="F:gluconate transmembrane transporter activity"/>
    <property type="evidence" value="ECO:0007669"/>
    <property type="project" value="InterPro"/>
</dbReference>
<feature type="transmembrane region" description="Helical" evidence="6">
    <location>
        <begin position="328"/>
        <end position="350"/>
    </location>
</feature>